<dbReference type="InterPro" id="IPR052360">
    <property type="entry name" value="Transcr_Regulatory_Proteins"/>
</dbReference>
<evidence type="ECO:0000259" key="7">
    <source>
        <dbReference type="PROSITE" id="PS50048"/>
    </source>
</evidence>
<keyword evidence="2" id="KW-0862">Zinc</keyword>
<evidence type="ECO:0000256" key="6">
    <source>
        <dbReference type="ARBA" id="ARBA00023242"/>
    </source>
</evidence>
<dbReference type="OrthoDB" id="3145928at2759"/>
<organism evidence="8 9">
    <name type="scientific">Thermothielavioides terrestris (strain ATCC 38088 / NRRL 8126)</name>
    <name type="common">Thielavia terrestris</name>
    <dbReference type="NCBI Taxonomy" id="578455"/>
    <lineage>
        <taxon>Eukaryota</taxon>
        <taxon>Fungi</taxon>
        <taxon>Dikarya</taxon>
        <taxon>Ascomycota</taxon>
        <taxon>Pezizomycotina</taxon>
        <taxon>Sordariomycetes</taxon>
        <taxon>Sordariomycetidae</taxon>
        <taxon>Sordariales</taxon>
        <taxon>Chaetomiaceae</taxon>
        <taxon>Thermothielavioides</taxon>
        <taxon>Thermothielavioides terrestris</taxon>
    </lineage>
</organism>
<keyword evidence="4" id="KW-0238">DNA-binding</keyword>
<evidence type="ECO:0000256" key="2">
    <source>
        <dbReference type="ARBA" id="ARBA00022833"/>
    </source>
</evidence>
<keyword evidence="1" id="KW-0479">Metal-binding</keyword>
<keyword evidence="6" id="KW-0539">Nucleus</keyword>
<dbReference type="InterPro" id="IPR001138">
    <property type="entry name" value="Zn2Cys6_DnaBD"/>
</dbReference>
<dbReference type="KEGG" id="ttt:THITE_2050521"/>
<dbReference type="RefSeq" id="XP_003653945.1">
    <property type="nucleotide sequence ID" value="XM_003653897.1"/>
</dbReference>
<name>G2R6C4_THETT</name>
<keyword evidence="9" id="KW-1185">Reference proteome</keyword>
<dbReference type="GO" id="GO:0008270">
    <property type="term" value="F:zinc ion binding"/>
    <property type="evidence" value="ECO:0007669"/>
    <property type="project" value="InterPro"/>
</dbReference>
<dbReference type="SUPFAM" id="SSF57701">
    <property type="entry name" value="Zn2/Cys6 DNA-binding domain"/>
    <property type="match status" value="1"/>
</dbReference>
<sequence>MESTSATTTKRTRVVVAQSKRGCVTCKYGSSPFHPPAPSPILLTGRCRTRRVKCDEQRPLCRRCIQAGRLCRGYVDRQESSLSALQPALKFGVAADRQMERLSHLAAHVLSLDSDGRPLQGDGVWGRIFLQLSSQVECVKAAAAAFGAAYESSLNSGAVVNSPSSSSWRYYGSALARLQSDLNGGAVGPESLALASMILACVEILSQHEQNAFTHFFGAVQILTKAYQPHTSAPSAAILGRIRDELVKMNLSIGSYALAQTPAVMHLEHQAAAGVDREAFSDPELAINTAMSCLHQSYQFIESAARLRYTYPSWKEHDPILCQGQSDAVNQCRSVLDGLAALATRLQAQQASATSTARDSETMAEIYAMSAQLTAALIFLLCVHEPLQTAYDGHEDLFRSIVRDAAASARLRRRAQPSALRRFSTRPGIVGPLFVVSAKCRDPPLRALATTMLGEQGREGPTDGRIMAAIGARLAALEMSACVPSVPGAPLTAGDVPESQRVHGYGVSPPRVDGEGRRVVDVQFSRPKVPLEQGWGLVDYSCLDNWILWSEPIEISGA</sequence>
<dbReference type="InterPro" id="IPR036864">
    <property type="entry name" value="Zn2-C6_fun-type_DNA-bd_sf"/>
</dbReference>
<reference evidence="8 9" key="1">
    <citation type="journal article" date="2011" name="Nat. Biotechnol.">
        <title>Comparative genomic analysis of the thermophilic biomass-degrading fungi Myceliophthora thermophila and Thielavia terrestris.</title>
        <authorList>
            <person name="Berka R.M."/>
            <person name="Grigoriev I.V."/>
            <person name="Otillar R."/>
            <person name="Salamov A."/>
            <person name="Grimwood J."/>
            <person name="Reid I."/>
            <person name="Ishmael N."/>
            <person name="John T."/>
            <person name="Darmond C."/>
            <person name="Moisan M.-C."/>
            <person name="Henrissat B."/>
            <person name="Coutinho P.M."/>
            <person name="Lombard V."/>
            <person name="Natvig D.O."/>
            <person name="Lindquist E."/>
            <person name="Schmutz J."/>
            <person name="Lucas S."/>
            <person name="Harris P."/>
            <person name="Powlowski J."/>
            <person name="Bellemare A."/>
            <person name="Taylor D."/>
            <person name="Butler G."/>
            <person name="de Vries R.P."/>
            <person name="Allijn I.E."/>
            <person name="van den Brink J."/>
            <person name="Ushinsky S."/>
            <person name="Storms R."/>
            <person name="Powell A.J."/>
            <person name="Paulsen I.T."/>
            <person name="Elbourne L.D.H."/>
            <person name="Baker S.E."/>
            <person name="Magnuson J."/>
            <person name="LaBoissiere S."/>
            <person name="Clutterbuck A.J."/>
            <person name="Martinez D."/>
            <person name="Wogulis M."/>
            <person name="de Leon A.L."/>
            <person name="Rey M.W."/>
            <person name="Tsang A."/>
        </authorList>
    </citation>
    <scope>NUCLEOTIDE SEQUENCE [LARGE SCALE GENOMIC DNA]</scope>
    <source>
        <strain evidence="9">ATCC 38088 / NRRL 8126</strain>
    </source>
</reference>
<gene>
    <name evidence="8" type="ORF">THITE_2050521</name>
</gene>
<keyword evidence="3" id="KW-0805">Transcription regulation</keyword>
<evidence type="ECO:0000313" key="8">
    <source>
        <dbReference type="EMBL" id="AEO67609.1"/>
    </source>
</evidence>
<dbReference type="EMBL" id="CP003011">
    <property type="protein sequence ID" value="AEO67609.1"/>
    <property type="molecule type" value="Genomic_DNA"/>
</dbReference>
<dbReference type="PROSITE" id="PS50048">
    <property type="entry name" value="ZN2_CY6_FUNGAL_2"/>
    <property type="match status" value="1"/>
</dbReference>
<dbReference type="InterPro" id="IPR021858">
    <property type="entry name" value="Fun_TF"/>
</dbReference>
<dbReference type="Pfam" id="PF00172">
    <property type="entry name" value="Zn_clus"/>
    <property type="match status" value="1"/>
</dbReference>
<dbReference type="GO" id="GO:0003677">
    <property type="term" value="F:DNA binding"/>
    <property type="evidence" value="ECO:0007669"/>
    <property type="project" value="UniProtKB-KW"/>
</dbReference>
<dbReference type="Proteomes" id="UP000008181">
    <property type="component" value="Chromosome 3"/>
</dbReference>
<feature type="domain" description="Zn(2)-C6 fungal-type" evidence="7">
    <location>
        <begin position="47"/>
        <end position="71"/>
    </location>
</feature>
<evidence type="ECO:0000256" key="4">
    <source>
        <dbReference type="ARBA" id="ARBA00023125"/>
    </source>
</evidence>
<evidence type="ECO:0000256" key="3">
    <source>
        <dbReference type="ARBA" id="ARBA00023015"/>
    </source>
</evidence>
<dbReference type="PANTHER" id="PTHR36206:SF12">
    <property type="entry name" value="ASPERCRYPTIN BIOSYNTHESIS CLUSTER-SPECIFIC TRANSCRIPTION REGULATOR ATNN-RELATED"/>
    <property type="match status" value="1"/>
</dbReference>
<keyword evidence="5" id="KW-0804">Transcription</keyword>
<evidence type="ECO:0000313" key="9">
    <source>
        <dbReference type="Proteomes" id="UP000008181"/>
    </source>
</evidence>
<protein>
    <recommendedName>
        <fullName evidence="7">Zn(2)-C6 fungal-type domain-containing protein</fullName>
    </recommendedName>
</protein>
<evidence type="ECO:0000256" key="5">
    <source>
        <dbReference type="ARBA" id="ARBA00023163"/>
    </source>
</evidence>
<evidence type="ECO:0000256" key="1">
    <source>
        <dbReference type="ARBA" id="ARBA00022723"/>
    </source>
</evidence>
<dbReference type="Gene3D" id="4.10.240.10">
    <property type="entry name" value="Zn(2)-C6 fungal-type DNA-binding domain"/>
    <property type="match status" value="1"/>
</dbReference>
<proteinExistence type="predicted"/>
<dbReference type="Pfam" id="PF11951">
    <property type="entry name" value="Fungal_trans_2"/>
    <property type="match status" value="1"/>
</dbReference>
<dbReference type="HOGENOM" id="CLU_488510_0_0_1"/>
<dbReference type="CDD" id="cd00067">
    <property type="entry name" value="GAL4"/>
    <property type="match status" value="1"/>
</dbReference>
<accession>G2R6C4</accession>
<dbReference type="GO" id="GO:0000981">
    <property type="term" value="F:DNA-binding transcription factor activity, RNA polymerase II-specific"/>
    <property type="evidence" value="ECO:0007669"/>
    <property type="project" value="InterPro"/>
</dbReference>
<dbReference type="AlphaFoldDB" id="G2R6C4"/>
<dbReference type="eggNOG" id="ENOG502SJ1E">
    <property type="taxonomic scope" value="Eukaryota"/>
</dbReference>
<dbReference type="PANTHER" id="PTHR36206">
    <property type="entry name" value="ASPERCRYPTIN BIOSYNTHESIS CLUSTER-SPECIFIC TRANSCRIPTION REGULATOR ATNN-RELATED"/>
    <property type="match status" value="1"/>
</dbReference>
<dbReference type="GeneID" id="11519860"/>